<protein>
    <recommendedName>
        <fullName evidence="4">DUF3089 domain-containing protein</fullName>
    </recommendedName>
</protein>
<feature type="transmembrane region" description="Helical" evidence="1">
    <location>
        <begin position="21"/>
        <end position="43"/>
    </location>
</feature>
<keyword evidence="1" id="KW-0812">Transmembrane</keyword>
<keyword evidence="1" id="KW-0472">Membrane</keyword>
<dbReference type="InterPro" id="IPR021440">
    <property type="entry name" value="DUF3089"/>
</dbReference>
<gene>
    <name evidence="2" type="ORF">QO010_000912</name>
</gene>
<keyword evidence="1" id="KW-1133">Transmembrane helix</keyword>
<dbReference type="Pfam" id="PF11288">
    <property type="entry name" value="DUF3089"/>
    <property type="match status" value="1"/>
</dbReference>
<evidence type="ECO:0000313" key="2">
    <source>
        <dbReference type="EMBL" id="MDQ0463164.1"/>
    </source>
</evidence>
<sequence length="393" mass="43109">MANTPPDTTTPDTGPLRGARLWFYIAGTVTLLMLVVAAIVFRVDILRTSLDPKVPFQAYRPPRAPNYAEAKAWALLPARPAQPSAEDPPADVFFIHPTTYDGGEHWNAPFRDGKSSRLLERVMLPNYAGPFVRVGRIFAPRYRQASLYSQLTLREDARQARAFAYGDVLAAFRYWLAHDGGERPFVIVGVEQGGLLAARLLRDEVATDPRLRARFAGAYLIETVVPAASYAPGVAIPACLSRQQTGCVLAWNSLRDGDIDAPDRLSRSLVWTPTNELETLDDSPALCVNPLTGGQGGEHSQPREALGAVNATGLEWGVRPPLLKREVTAWCKDGILRVTRPKSTVFKRSGGWADRLKVAPYNLFYADIEADALARIAVLQGRGSKAMLPAPRQ</sequence>
<organism evidence="2 3">
    <name type="scientific">Caulobacter ginsengisoli</name>
    <dbReference type="NCBI Taxonomy" id="400775"/>
    <lineage>
        <taxon>Bacteria</taxon>
        <taxon>Pseudomonadati</taxon>
        <taxon>Pseudomonadota</taxon>
        <taxon>Alphaproteobacteria</taxon>
        <taxon>Caulobacterales</taxon>
        <taxon>Caulobacteraceae</taxon>
        <taxon>Caulobacter</taxon>
    </lineage>
</organism>
<dbReference type="InterPro" id="IPR029058">
    <property type="entry name" value="AB_hydrolase_fold"/>
</dbReference>
<evidence type="ECO:0008006" key="4">
    <source>
        <dbReference type="Google" id="ProtNLM"/>
    </source>
</evidence>
<accession>A0ABU0IMC4</accession>
<dbReference type="Proteomes" id="UP001228905">
    <property type="component" value="Unassembled WGS sequence"/>
</dbReference>
<name>A0ABU0IMC4_9CAUL</name>
<evidence type="ECO:0000313" key="3">
    <source>
        <dbReference type="Proteomes" id="UP001228905"/>
    </source>
</evidence>
<dbReference type="EMBL" id="JAUSVS010000001">
    <property type="protein sequence ID" value="MDQ0463164.1"/>
    <property type="molecule type" value="Genomic_DNA"/>
</dbReference>
<keyword evidence="3" id="KW-1185">Reference proteome</keyword>
<reference evidence="2 3" key="1">
    <citation type="submission" date="2023-07" db="EMBL/GenBank/DDBJ databases">
        <title>Genomic Encyclopedia of Type Strains, Phase IV (KMG-IV): sequencing the most valuable type-strain genomes for metagenomic binning, comparative biology and taxonomic classification.</title>
        <authorList>
            <person name="Goeker M."/>
        </authorList>
    </citation>
    <scope>NUCLEOTIDE SEQUENCE [LARGE SCALE GENOMIC DNA]</scope>
    <source>
        <strain evidence="2 3">DSM 18695</strain>
    </source>
</reference>
<comment type="caution">
    <text evidence="2">The sequence shown here is derived from an EMBL/GenBank/DDBJ whole genome shotgun (WGS) entry which is preliminary data.</text>
</comment>
<proteinExistence type="predicted"/>
<dbReference type="RefSeq" id="WP_307346579.1">
    <property type="nucleotide sequence ID" value="NZ_JAUSVS010000001.1"/>
</dbReference>
<dbReference type="SUPFAM" id="SSF53474">
    <property type="entry name" value="alpha/beta-Hydrolases"/>
    <property type="match status" value="1"/>
</dbReference>
<evidence type="ECO:0000256" key="1">
    <source>
        <dbReference type="SAM" id="Phobius"/>
    </source>
</evidence>